<evidence type="ECO:0000256" key="1">
    <source>
        <dbReference type="SAM" id="MobiDB-lite"/>
    </source>
</evidence>
<evidence type="ECO:0000313" key="3">
    <source>
        <dbReference type="Proteomes" id="UP000199317"/>
    </source>
</evidence>
<gene>
    <name evidence="2" type="ORF">SAMN04489708_14322</name>
</gene>
<keyword evidence="3" id="KW-1185">Reference proteome</keyword>
<feature type="region of interest" description="Disordered" evidence="1">
    <location>
        <begin position="250"/>
        <end position="269"/>
    </location>
</feature>
<name>A0A1H0WLU6_9BURK</name>
<proteinExistence type="predicted"/>
<evidence type="ECO:0000313" key="2">
    <source>
        <dbReference type="EMBL" id="SDP91669.1"/>
    </source>
</evidence>
<dbReference type="EMBL" id="FNJL01000043">
    <property type="protein sequence ID" value="SDP91669.1"/>
    <property type="molecule type" value="Genomic_DNA"/>
</dbReference>
<dbReference type="Proteomes" id="UP000199317">
    <property type="component" value="Unassembled WGS sequence"/>
</dbReference>
<dbReference type="AlphaFoldDB" id="A0A1H0WLU6"/>
<organism evidence="2 3">
    <name type="scientific">Paracidovorax cattleyae</name>
    <dbReference type="NCBI Taxonomy" id="80868"/>
    <lineage>
        <taxon>Bacteria</taxon>
        <taxon>Pseudomonadati</taxon>
        <taxon>Pseudomonadota</taxon>
        <taxon>Betaproteobacteria</taxon>
        <taxon>Burkholderiales</taxon>
        <taxon>Comamonadaceae</taxon>
        <taxon>Paracidovorax</taxon>
    </lineage>
</organism>
<sequence length="269" mass="30092">MSGQNAKEKIYGLGSRFDTDGQLRSWAVSIRRQGRTFQRTFSVARYGSPEQAKAAALAYRDEVLRMFPPMSRREFGTIVRSNNTSGVPGVSRRIKDGVAYWSAMVYHAGGRTKVRSFSVKEWGEDIAKAKAIATRLSMLRDVPGWITHQPDTAVAGLVPPPLVVCSRAPVETNGSRRRDPSPERRVYRQPLRWKTKDGWKTGATWIAEYTAEDGCVKRRSFSVRKHGEEGARNLAQAQRKAWVDNLQTCSPRSAMRPSPDALVQASRPA</sequence>
<dbReference type="OrthoDB" id="154347at2"/>
<protein>
    <submittedName>
        <fullName evidence="2">AP2 domain-containing protein</fullName>
    </submittedName>
</protein>
<reference evidence="3" key="1">
    <citation type="submission" date="2016-10" db="EMBL/GenBank/DDBJ databases">
        <authorList>
            <person name="Varghese N."/>
            <person name="Submissions S."/>
        </authorList>
    </citation>
    <scope>NUCLEOTIDE SEQUENCE [LARGE SCALE GENOMIC DNA]</scope>
    <source>
        <strain evidence="3">DSM 17101</strain>
    </source>
</reference>
<dbReference type="Gene3D" id="1.20.5.2050">
    <property type="match status" value="3"/>
</dbReference>
<accession>A0A1H0WLU6</accession>